<dbReference type="SMART" id="SM00824">
    <property type="entry name" value="PKS_TE"/>
    <property type="match status" value="1"/>
</dbReference>
<keyword evidence="3" id="KW-0597">Phosphoprotein</keyword>
<evidence type="ECO:0000256" key="3">
    <source>
        <dbReference type="ARBA" id="ARBA00022553"/>
    </source>
</evidence>
<keyword evidence="2" id="KW-0596">Phosphopantetheine</keyword>
<dbReference type="EMBL" id="QXHD01000004">
    <property type="protein sequence ID" value="NEZ55050.1"/>
    <property type="molecule type" value="Genomic_DNA"/>
</dbReference>
<dbReference type="InterPro" id="IPR018201">
    <property type="entry name" value="Ketoacyl_synth_AS"/>
</dbReference>
<dbReference type="InterPro" id="IPR042099">
    <property type="entry name" value="ANL_N_sf"/>
</dbReference>
<evidence type="ECO:0000256" key="26">
    <source>
        <dbReference type="ARBA" id="ARBA00047451"/>
    </source>
</evidence>
<evidence type="ECO:0000256" key="7">
    <source>
        <dbReference type="ARBA" id="ARBA00022857"/>
    </source>
</evidence>
<evidence type="ECO:0000256" key="10">
    <source>
        <dbReference type="ARBA" id="ARBA00023268"/>
    </source>
</evidence>
<keyword evidence="7" id="KW-0521">NADP</keyword>
<comment type="catalytic activity">
    <reaction evidence="29">
        <text>(2E)-hexadecenoyl-[ACP] + NADPH + H(+) = hexadecanoyl-[ACP] + NADP(+)</text>
        <dbReference type="Rhea" id="RHEA:41912"/>
        <dbReference type="Rhea" id="RHEA-COMP:9651"/>
        <dbReference type="Rhea" id="RHEA-COMP:9652"/>
        <dbReference type="ChEBI" id="CHEBI:15378"/>
        <dbReference type="ChEBI" id="CHEBI:57783"/>
        <dbReference type="ChEBI" id="CHEBI:58349"/>
        <dbReference type="ChEBI" id="CHEBI:78481"/>
        <dbReference type="ChEBI" id="CHEBI:78483"/>
    </reaction>
    <physiologicalReaction direction="left-to-right" evidence="29">
        <dbReference type="Rhea" id="RHEA:41913"/>
    </physiologicalReaction>
</comment>
<dbReference type="Gene3D" id="3.30.300.30">
    <property type="match status" value="2"/>
</dbReference>
<dbReference type="PROSITE" id="PS52004">
    <property type="entry name" value="KS3_2"/>
    <property type="match status" value="1"/>
</dbReference>
<dbReference type="SMART" id="SM00826">
    <property type="entry name" value="PKS_DH"/>
    <property type="match status" value="1"/>
</dbReference>
<dbReference type="GO" id="GO:0006633">
    <property type="term" value="P:fatty acid biosynthetic process"/>
    <property type="evidence" value="ECO:0007669"/>
    <property type="project" value="InterPro"/>
</dbReference>
<evidence type="ECO:0000256" key="42">
    <source>
        <dbReference type="ARBA" id="ARBA00048935"/>
    </source>
</evidence>
<comment type="catalytic activity">
    <reaction evidence="15">
        <text>(3R)-hydroxydecanoyl-[ACP] = (2E)-decenoyl-[ACP] + H2O</text>
        <dbReference type="Rhea" id="RHEA:41860"/>
        <dbReference type="Rhea" id="RHEA-COMP:9638"/>
        <dbReference type="Rhea" id="RHEA-COMP:9639"/>
        <dbReference type="ChEBI" id="CHEBI:15377"/>
        <dbReference type="ChEBI" id="CHEBI:78466"/>
        <dbReference type="ChEBI" id="CHEBI:78467"/>
    </reaction>
    <physiologicalReaction direction="left-to-right" evidence="15">
        <dbReference type="Rhea" id="RHEA:41861"/>
    </physiologicalReaction>
</comment>
<evidence type="ECO:0000313" key="58">
    <source>
        <dbReference type="Proteomes" id="UP000481033"/>
    </source>
</evidence>
<dbReference type="InterPro" id="IPR013968">
    <property type="entry name" value="PKS_KR"/>
</dbReference>
<comment type="catalytic activity">
    <reaction evidence="47">
        <text>3-oxohexadecanoyl-[ACP] + NADPH + H(+) = (3R)-hydroxyhexadecanoyl-[ACP] + NADP(+)</text>
        <dbReference type="Rhea" id="RHEA:41904"/>
        <dbReference type="Rhea" id="RHEA-COMP:9649"/>
        <dbReference type="Rhea" id="RHEA-COMP:9650"/>
        <dbReference type="ChEBI" id="CHEBI:15378"/>
        <dbReference type="ChEBI" id="CHEBI:57783"/>
        <dbReference type="ChEBI" id="CHEBI:58349"/>
        <dbReference type="ChEBI" id="CHEBI:78478"/>
        <dbReference type="ChEBI" id="CHEBI:78480"/>
    </reaction>
    <physiologicalReaction direction="left-to-right" evidence="47">
        <dbReference type="Rhea" id="RHEA:41905"/>
    </physiologicalReaction>
</comment>
<dbReference type="InterPro" id="IPR001227">
    <property type="entry name" value="Ac_transferase_dom_sf"/>
</dbReference>
<dbReference type="InterPro" id="IPR057326">
    <property type="entry name" value="KR_dom"/>
</dbReference>
<feature type="active site" description="Proton acceptor; for dehydratase activity" evidence="52">
    <location>
        <position position="1845"/>
    </location>
</feature>
<dbReference type="Gene3D" id="3.40.50.150">
    <property type="entry name" value="Vaccinia Virus protein VP39"/>
    <property type="match status" value="1"/>
</dbReference>
<dbReference type="Gene3D" id="3.40.50.720">
    <property type="entry name" value="NAD(P)-binding Rossmann-like Domain"/>
    <property type="match status" value="3"/>
</dbReference>
<dbReference type="SMART" id="SM00829">
    <property type="entry name" value="PKS_ER"/>
    <property type="match status" value="1"/>
</dbReference>
<dbReference type="GO" id="GO:0004312">
    <property type="term" value="F:fatty acid synthase activity"/>
    <property type="evidence" value="ECO:0007669"/>
    <property type="project" value="TreeGrafter"/>
</dbReference>
<evidence type="ECO:0000256" key="12">
    <source>
        <dbReference type="ARBA" id="ARBA00023332"/>
    </source>
</evidence>
<comment type="catalytic activity">
    <reaction evidence="34">
        <text>(2E)-dodecenoyl-[ACP] + NADPH + H(+) = dodecanoyl-[ACP] + NADP(+)</text>
        <dbReference type="Rhea" id="RHEA:41880"/>
        <dbReference type="Rhea" id="RHEA-COMP:9643"/>
        <dbReference type="Rhea" id="RHEA-COMP:9644"/>
        <dbReference type="ChEBI" id="CHEBI:15378"/>
        <dbReference type="ChEBI" id="CHEBI:57783"/>
        <dbReference type="ChEBI" id="CHEBI:58349"/>
        <dbReference type="ChEBI" id="CHEBI:65264"/>
        <dbReference type="ChEBI" id="CHEBI:78472"/>
    </reaction>
    <physiologicalReaction direction="left-to-right" evidence="34">
        <dbReference type="Rhea" id="RHEA:41881"/>
    </physiologicalReaction>
</comment>
<dbReference type="SUPFAM" id="SSF51735">
    <property type="entry name" value="NAD(P)-binding Rossmann-fold domains"/>
    <property type="match status" value="3"/>
</dbReference>
<evidence type="ECO:0000256" key="43">
    <source>
        <dbReference type="ARBA" id="ARBA00049019"/>
    </source>
</evidence>
<comment type="catalytic activity">
    <reaction evidence="12">
        <text>(3R)-hydroxyoctanoyl-[ACP] = (2E)-octenoyl-[ACP] + H2O</text>
        <dbReference type="Rhea" id="RHEA:41844"/>
        <dbReference type="Rhea" id="RHEA-COMP:9634"/>
        <dbReference type="Rhea" id="RHEA-COMP:9635"/>
        <dbReference type="ChEBI" id="CHEBI:15377"/>
        <dbReference type="ChEBI" id="CHEBI:78461"/>
        <dbReference type="ChEBI" id="CHEBI:78462"/>
    </reaction>
    <physiologicalReaction direction="left-to-right" evidence="12">
        <dbReference type="Rhea" id="RHEA:41845"/>
    </physiologicalReaction>
</comment>
<dbReference type="Pfam" id="PF02801">
    <property type="entry name" value="Ketoacyl-synt_C"/>
    <property type="match status" value="1"/>
</dbReference>
<evidence type="ECO:0000256" key="4">
    <source>
        <dbReference type="ARBA" id="ARBA00022679"/>
    </source>
</evidence>
<keyword evidence="8" id="KW-0663">Pyridoxal phosphate</keyword>
<dbReference type="GO" id="GO:0004316">
    <property type="term" value="F:3-oxoacyl-[acyl-carrier-protein] reductase (NADPH) activity"/>
    <property type="evidence" value="ECO:0007669"/>
    <property type="project" value="UniProtKB-EC"/>
</dbReference>
<comment type="caution">
    <text evidence="57">The sequence shown here is derived from an EMBL/GenBank/DDBJ whole genome shotgun (WGS) entry which is preliminary data.</text>
</comment>
<dbReference type="CDD" id="cd05195">
    <property type="entry name" value="enoyl_red"/>
    <property type="match status" value="1"/>
</dbReference>
<dbReference type="SUPFAM" id="SSF50129">
    <property type="entry name" value="GroES-like"/>
    <property type="match status" value="1"/>
</dbReference>
<evidence type="ECO:0000256" key="51">
    <source>
        <dbReference type="ARBA" id="ARBA00049533"/>
    </source>
</evidence>
<dbReference type="FunFam" id="3.40.47.10:FF:000042">
    <property type="entry name" value="Polyketide synthase Pks13"/>
    <property type="match status" value="1"/>
</dbReference>
<evidence type="ECO:0000256" key="1">
    <source>
        <dbReference type="ARBA" id="ARBA00005189"/>
    </source>
</evidence>
<comment type="catalytic activity">
    <reaction evidence="37">
        <text>a fatty acyl-[ACP] + malonyl-[ACP] + H(+) = a 3-oxoacyl-[ACP] + holo-[ACP] + CO2</text>
        <dbReference type="Rhea" id="RHEA:22836"/>
        <dbReference type="Rhea" id="RHEA-COMP:9623"/>
        <dbReference type="Rhea" id="RHEA-COMP:9685"/>
        <dbReference type="Rhea" id="RHEA-COMP:9916"/>
        <dbReference type="Rhea" id="RHEA-COMP:14125"/>
        <dbReference type="ChEBI" id="CHEBI:15378"/>
        <dbReference type="ChEBI" id="CHEBI:16526"/>
        <dbReference type="ChEBI" id="CHEBI:64479"/>
        <dbReference type="ChEBI" id="CHEBI:78449"/>
        <dbReference type="ChEBI" id="CHEBI:78776"/>
        <dbReference type="ChEBI" id="CHEBI:138651"/>
        <dbReference type="EC" id="2.3.1.41"/>
    </reaction>
    <physiologicalReaction direction="left-to-right" evidence="37">
        <dbReference type="Rhea" id="RHEA:22837"/>
    </physiologicalReaction>
</comment>
<dbReference type="Gene3D" id="3.90.180.10">
    <property type="entry name" value="Medium-chain alcohol dehydrogenases, catalytic domain"/>
    <property type="match status" value="1"/>
</dbReference>
<comment type="catalytic activity">
    <reaction evidence="43">
        <text>(2E)-octadecenoyl-[ACP] + NADPH + H(+) = octadecanoyl-[ACP] + NADP(+)</text>
        <dbReference type="Rhea" id="RHEA:41928"/>
        <dbReference type="Rhea" id="RHEA-COMP:9655"/>
        <dbReference type="Rhea" id="RHEA-COMP:9656"/>
        <dbReference type="ChEBI" id="CHEBI:15378"/>
        <dbReference type="ChEBI" id="CHEBI:57783"/>
        <dbReference type="ChEBI" id="CHEBI:58349"/>
        <dbReference type="ChEBI" id="CHEBI:78489"/>
        <dbReference type="ChEBI" id="CHEBI:78495"/>
    </reaction>
    <physiologicalReaction direction="left-to-right" evidence="43">
        <dbReference type="Rhea" id="RHEA:41929"/>
    </physiologicalReaction>
</comment>
<dbReference type="PROSITE" id="PS50075">
    <property type="entry name" value="CARRIER"/>
    <property type="match status" value="2"/>
</dbReference>
<dbReference type="SUPFAM" id="SSF56801">
    <property type="entry name" value="Acetyl-CoA synthetase-like"/>
    <property type="match status" value="1"/>
</dbReference>
<comment type="catalytic activity">
    <reaction evidence="13">
        <text>(3R)-hydroxydodecanoyl-[ACP] = (2E)-dodecenoyl-[ACP] + H2O</text>
        <dbReference type="Rhea" id="RHEA:41876"/>
        <dbReference type="Rhea" id="RHEA-COMP:9642"/>
        <dbReference type="Rhea" id="RHEA-COMP:9643"/>
        <dbReference type="ChEBI" id="CHEBI:15377"/>
        <dbReference type="ChEBI" id="CHEBI:78470"/>
        <dbReference type="ChEBI" id="CHEBI:78472"/>
    </reaction>
    <physiologicalReaction direction="left-to-right" evidence="13">
        <dbReference type="Rhea" id="RHEA:41877"/>
    </physiologicalReaction>
</comment>
<dbReference type="SUPFAM" id="SSF53901">
    <property type="entry name" value="Thiolase-like"/>
    <property type="match status" value="1"/>
</dbReference>
<dbReference type="Pfam" id="PF14765">
    <property type="entry name" value="PS-DH"/>
    <property type="match status" value="1"/>
</dbReference>
<dbReference type="InterPro" id="IPR013217">
    <property type="entry name" value="Methyltransf_12"/>
</dbReference>
<dbReference type="InterPro" id="IPR014043">
    <property type="entry name" value="Acyl_transferase_dom"/>
</dbReference>
<keyword evidence="6" id="KW-0276">Fatty acid metabolism</keyword>
<evidence type="ECO:0000256" key="33">
    <source>
        <dbReference type="ARBA" id="ARBA00048051"/>
    </source>
</evidence>
<dbReference type="Pfam" id="PF00109">
    <property type="entry name" value="ketoacyl-synt"/>
    <property type="match status" value="1"/>
</dbReference>
<dbReference type="SMART" id="SM00827">
    <property type="entry name" value="PKS_AT"/>
    <property type="match status" value="1"/>
</dbReference>
<evidence type="ECO:0000256" key="6">
    <source>
        <dbReference type="ARBA" id="ARBA00022832"/>
    </source>
</evidence>
<proteinExistence type="predicted"/>
<dbReference type="FunFam" id="3.40.50.720:FF:000209">
    <property type="entry name" value="Polyketide synthase Pks12"/>
    <property type="match status" value="1"/>
</dbReference>
<evidence type="ECO:0000256" key="32">
    <source>
        <dbReference type="ARBA" id="ARBA00047961"/>
    </source>
</evidence>
<dbReference type="Pfam" id="PF13602">
    <property type="entry name" value="ADH_zinc_N_2"/>
    <property type="match status" value="1"/>
</dbReference>
<evidence type="ECO:0000313" key="57">
    <source>
        <dbReference type="EMBL" id="NEZ55050.1"/>
    </source>
</evidence>
<comment type="catalytic activity">
    <reaction evidence="31">
        <text>3-oxobutanoyl-[ACP] + NADPH + H(+) = (3R)-hydroxybutanoyl-[ACP] + NADP(+)</text>
        <dbReference type="Rhea" id="RHEA:41804"/>
        <dbReference type="Rhea" id="RHEA-COMP:9625"/>
        <dbReference type="Rhea" id="RHEA-COMP:9626"/>
        <dbReference type="ChEBI" id="CHEBI:15378"/>
        <dbReference type="ChEBI" id="CHEBI:57783"/>
        <dbReference type="ChEBI" id="CHEBI:58349"/>
        <dbReference type="ChEBI" id="CHEBI:78450"/>
        <dbReference type="ChEBI" id="CHEBI:78451"/>
    </reaction>
    <physiologicalReaction direction="left-to-right" evidence="31">
        <dbReference type="Rhea" id="RHEA:41805"/>
    </physiologicalReaction>
</comment>
<evidence type="ECO:0000256" key="37">
    <source>
        <dbReference type="ARBA" id="ARBA00048506"/>
    </source>
</evidence>
<evidence type="ECO:0000259" key="54">
    <source>
        <dbReference type="PROSITE" id="PS50075"/>
    </source>
</evidence>
<evidence type="ECO:0000256" key="2">
    <source>
        <dbReference type="ARBA" id="ARBA00022450"/>
    </source>
</evidence>
<evidence type="ECO:0000256" key="18">
    <source>
        <dbReference type="ARBA" id="ARBA00023399"/>
    </source>
</evidence>
<evidence type="ECO:0000256" key="47">
    <source>
        <dbReference type="ARBA" id="ARBA00049414"/>
    </source>
</evidence>
<dbReference type="Pfam" id="PF22621">
    <property type="entry name" value="CurL-like_PKS_C"/>
    <property type="match status" value="1"/>
</dbReference>
<comment type="catalytic activity">
    <reaction evidence="40">
        <text>holo-[ACP] + acetyl-CoA = acetyl-[ACP] + CoA</text>
        <dbReference type="Rhea" id="RHEA:41788"/>
        <dbReference type="Rhea" id="RHEA-COMP:9621"/>
        <dbReference type="Rhea" id="RHEA-COMP:9685"/>
        <dbReference type="ChEBI" id="CHEBI:57287"/>
        <dbReference type="ChEBI" id="CHEBI:57288"/>
        <dbReference type="ChEBI" id="CHEBI:64479"/>
        <dbReference type="ChEBI" id="CHEBI:78446"/>
        <dbReference type="EC" id="2.3.1.38"/>
    </reaction>
    <physiologicalReaction direction="left-to-right" evidence="40">
        <dbReference type="Rhea" id="RHEA:41789"/>
    </physiologicalReaction>
</comment>
<comment type="catalytic activity">
    <reaction evidence="32">
        <text>acetyl-[ACP] + malonyl-[ACP] + H(+) = 3-oxobutanoyl-[ACP] + holo-[ACP] + CO2</text>
        <dbReference type="Rhea" id="RHEA:41800"/>
        <dbReference type="Rhea" id="RHEA-COMP:9621"/>
        <dbReference type="Rhea" id="RHEA-COMP:9623"/>
        <dbReference type="Rhea" id="RHEA-COMP:9625"/>
        <dbReference type="Rhea" id="RHEA-COMP:9685"/>
        <dbReference type="ChEBI" id="CHEBI:15378"/>
        <dbReference type="ChEBI" id="CHEBI:16526"/>
        <dbReference type="ChEBI" id="CHEBI:64479"/>
        <dbReference type="ChEBI" id="CHEBI:78446"/>
        <dbReference type="ChEBI" id="CHEBI:78449"/>
        <dbReference type="ChEBI" id="CHEBI:78450"/>
    </reaction>
    <physiologicalReaction direction="left-to-right" evidence="32">
        <dbReference type="Rhea" id="RHEA:41801"/>
    </physiologicalReaction>
</comment>
<dbReference type="InterPro" id="IPR049551">
    <property type="entry name" value="PKS_DH_C"/>
</dbReference>
<comment type="catalytic activity">
    <reaction evidence="46">
        <text>3-oxododecanoyl-[ACP] + NADPH + H(+) = (3R)-hydroxydodecanoyl-[ACP] + NADP(+)</text>
        <dbReference type="Rhea" id="RHEA:41872"/>
        <dbReference type="Rhea" id="RHEA-COMP:9641"/>
        <dbReference type="Rhea" id="RHEA-COMP:9642"/>
        <dbReference type="ChEBI" id="CHEBI:15378"/>
        <dbReference type="ChEBI" id="CHEBI:57783"/>
        <dbReference type="ChEBI" id="CHEBI:58349"/>
        <dbReference type="ChEBI" id="CHEBI:78469"/>
        <dbReference type="ChEBI" id="CHEBI:78470"/>
    </reaction>
    <physiologicalReaction direction="left-to-right" evidence="46">
        <dbReference type="Rhea" id="RHEA:41873"/>
    </physiologicalReaction>
</comment>
<feature type="domain" description="Ketosynthase family 3 (KS3)" evidence="55">
    <location>
        <begin position="863"/>
        <end position="1294"/>
    </location>
</feature>
<dbReference type="InterPro" id="IPR014030">
    <property type="entry name" value="Ketoacyl_synth_N"/>
</dbReference>
<evidence type="ECO:0000256" key="21">
    <source>
        <dbReference type="ARBA" id="ARBA00023442"/>
    </source>
</evidence>
<dbReference type="Gene3D" id="3.30.70.3290">
    <property type="match status" value="1"/>
</dbReference>
<comment type="catalytic activity">
    <reaction evidence="18">
        <text>(3R)-hydroxyoctadecanoyl-[ACP] = (2E)-octadecenoyl-[ACP] + H2O</text>
        <dbReference type="Rhea" id="RHEA:41924"/>
        <dbReference type="Rhea" id="RHEA-COMP:9654"/>
        <dbReference type="Rhea" id="RHEA-COMP:9655"/>
        <dbReference type="ChEBI" id="CHEBI:15377"/>
        <dbReference type="ChEBI" id="CHEBI:78488"/>
        <dbReference type="ChEBI" id="CHEBI:78489"/>
    </reaction>
    <physiologicalReaction direction="left-to-right" evidence="18">
        <dbReference type="Rhea" id="RHEA:41925"/>
    </physiologicalReaction>
</comment>
<evidence type="ECO:0000256" key="19">
    <source>
        <dbReference type="ARBA" id="ARBA00023401"/>
    </source>
</evidence>
<dbReference type="InterPro" id="IPR020841">
    <property type="entry name" value="PKS_Beta-ketoAc_synthase_dom"/>
</dbReference>
<dbReference type="Gene3D" id="1.10.1200.10">
    <property type="entry name" value="ACP-like"/>
    <property type="match status" value="2"/>
</dbReference>
<dbReference type="GO" id="GO:0004315">
    <property type="term" value="F:3-oxoacyl-[acyl-carrier-protein] synthase activity"/>
    <property type="evidence" value="ECO:0007669"/>
    <property type="project" value="UniProtKB-EC"/>
</dbReference>
<dbReference type="Gene3D" id="3.40.50.12780">
    <property type="entry name" value="N-terminal domain of ligase-like"/>
    <property type="match status" value="1"/>
</dbReference>
<comment type="catalytic activity">
    <reaction evidence="24">
        <text>a (3R)-hydroxyacyl-[ACP] + NADP(+) = a 3-oxoacyl-[ACP] + NADPH + H(+)</text>
        <dbReference type="Rhea" id="RHEA:17397"/>
        <dbReference type="Rhea" id="RHEA-COMP:9916"/>
        <dbReference type="Rhea" id="RHEA-COMP:9945"/>
        <dbReference type="ChEBI" id="CHEBI:15378"/>
        <dbReference type="ChEBI" id="CHEBI:57783"/>
        <dbReference type="ChEBI" id="CHEBI:58349"/>
        <dbReference type="ChEBI" id="CHEBI:78776"/>
        <dbReference type="ChEBI" id="CHEBI:78827"/>
        <dbReference type="EC" id="1.1.1.100"/>
    </reaction>
    <physiologicalReaction direction="right-to-left" evidence="24">
        <dbReference type="Rhea" id="RHEA:17399"/>
    </physiologicalReaction>
</comment>
<evidence type="ECO:0000256" key="31">
    <source>
        <dbReference type="ARBA" id="ARBA00047953"/>
    </source>
</evidence>
<dbReference type="GO" id="GO:0031177">
    <property type="term" value="F:phosphopantetheine binding"/>
    <property type="evidence" value="ECO:0007669"/>
    <property type="project" value="InterPro"/>
</dbReference>
<dbReference type="PROSITE" id="PS00606">
    <property type="entry name" value="KS3_1"/>
    <property type="match status" value="1"/>
</dbReference>
<keyword evidence="5" id="KW-0702">S-nitrosylation</keyword>
<comment type="catalytic activity">
    <reaction evidence="16">
        <text>a (3R)-hydroxyacyl-[ACP] = a (2E)-enoyl-[ACP] + H2O</text>
        <dbReference type="Rhea" id="RHEA:13097"/>
        <dbReference type="Rhea" id="RHEA-COMP:9925"/>
        <dbReference type="Rhea" id="RHEA-COMP:9945"/>
        <dbReference type="ChEBI" id="CHEBI:15377"/>
        <dbReference type="ChEBI" id="CHEBI:78784"/>
        <dbReference type="ChEBI" id="CHEBI:78827"/>
        <dbReference type="EC" id="4.2.1.59"/>
    </reaction>
    <physiologicalReaction direction="left-to-right" evidence="16">
        <dbReference type="Rhea" id="RHEA:13098"/>
    </physiologicalReaction>
</comment>
<evidence type="ECO:0000256" key="9">
    <source>
        <dbReference type="ARBA" id="ARBA00023098"/>
    </source>
</evidence>
<comment type="catalytic activity">
    <reaction evidence="35">
        <text>tetradecanoyl-[ACP] + H2O = tetradecanoate + holo-[ACP] + H(+)</text>
        <dbReference type="Rhea" id="RHEA:30123"/>
        <dbReference type="Rhea" id="RHEA-COMP:9648"/>
        <dbReference type="Rhea" id="RHEA-COMP:9685"/>
        <dbReference type="ChEBI" id="CHEBI:15377"/>
        <dbReference type="ChEBI" id="CHEBI:15378"/>
        <dbReference type="ChEBI" id="CHEBI:30807"/>
        <dbReference type="ChEBI" id="CHEBI:64479"/>
        <dbReference type="ChEBI" id="CHEBI:78477"/>
        <dbReference type="EC" id="3.1.2.14"/>
    </reaction>
    <physiologicalReaction direction="left-to-right" evidence="35">
        <dbReference type="Rhea" id="RHEA:30124"/>
    </physiologicalReaction>
</comment>
<dbReference type="GO" id="GO:0019171">
    <property type="term" value="F:(3R)-hydroxyacyl-[acyl-carrier-protein] dehydratase activity"/>
    <property type="evidence" value="ECO:0007669"/>
    <property type="project" value="UniProtKB-EC"/>
</dbReference>
<dbReference type="FunFam" id="2.30.38.10:FF:000001">
    <property type="entry name" value="Non-ribosomal peptide synthetase PvdI"/>
    <property type="match status" value="1"/>
</dbReference>
<comment type="catalytic activity">
    <reaction evidence="48">
        <text>3-oxooctanoyl-[ACP] + NADPH + H(+) = (3R)-hydroxyoctanoyl-[ACP] + NADP(+)</text>
        <dbReference type="Rhea" id="RHEA:41840"/>
        <dbReference type="Rhea" id="RHEA-COMP:9633"/>
        <dbReference type="Rhea" id="RHEA-COMP:9634"/>
        <dbReference type="ChEBI" id="CHEBI:15378"/>
        <dbReference type="ChEBI" id="CHEBI:57783"/>
        <dbReference type="ChEBI" id="CHEBI:58349"/>
        <dbReference type="ChEBI" id="CHEBI:78460"/>
        <dbReference type="ChEBI" id="CHEBI:78461"/>
    </reaction>
    <physiologicalReaction direction="left-to-right" evidence="48">
        <dbReference type="Rhea" id="RHEA:41841"/>
    </physiologicalReaction>
</comment>
<evidence type="ECO:0000256" key="35">
    <source>
        <dbReference type="ARBA" id="ARBA00048289"/>
    </source>
</evidence>
<dbReference type="InterPro" id="IPR029058">
    <property type="entry name" value="AB_hydrolase_fold"/>
</dbReference>
<dbReference type="Pfam" id="PF00698">
    <property type="entry name" value="Acyl_transf_1"/>
    <property type="match status" value="1"/>
</dbReference>
<comment type="catalytic activity">
    <reaction evidence="38">
        <text>3-oxohexanoyl-[ACP] + NADPH + H(+) = (3R)-hydroxyhexanoyl-[ACP] + NADP(+)</text>
        <dbReference type="Rhea" id="RHEA:41824"/>
        <dbReference type="Rhea" id="RHEA-COMP:9629"/>
        <dbReference type="Rhea" id="RHEA-COMP:9630"/>
        <dbReference type="ChEBI" id="CHEBI:15378"/>
        <dbReference type="ChEBI" id="CHEBI:57783"/>
        <dbReference type="ChEBI" id="CHEBI:58349"/>
        <dbReference type="ChEBI" id="CHEBI:78456"/>
        <dbReference type="ChEBI" id="CHEBI:78457"/>
    </reaction>
    <physiologicalReaction direction="left-to-right" evidence="38">
        <dbReference type="Rhea" id="RHEA:41825"/>
    </physiologicalReaction>
</comment>
<comment type="catalytic activity">
    <reaction evidence="19">
        <text>(3R)-hydroxyhexadecanoyl-[ACP] = (2E)-hexadecenoyl-[ACP] + H2O</text>
        <dbReference type="Rhea" id="RHEA:41908"/>
        <dbReference type="Rhea" id="RHEA-COMP:9650"/>
        <dbReference type="Rhea" id="RHEA-COMP:9651"/>
        <dbReference type="ChEBI" id="CHEBI:15377"/>
        <dbReference type="ChEBI" id="CHEBI:78480"/>
        <dbReference type="ChEBI" id="CHEBI:78481"/>
    </reaction>
    <physiologicalReaction direction="left-to-right" evidence="19">
        <dbReference type="Rhea" id="RHEA:41909"/>
    </physiologicalReaction>
</comment>
<comment type="catalytic activity">
    <reaction evidence="27">
        <text>(2E)-butenoyl-[ACP] + NADPH + H(+) = butanoyl-[ACP] + NADP(+)</text>
        <dbReference type="Rhea" id="RHEA:41812"/>
        <dbReference type="Rhea" id="RHEA-COMP:9627"/>
        <dbReference type="Rhea" id="RHEA-COMP:9628"/>
        <dbReference type="ChEBI" id="CHEBI:15378"/>
        <dbReference type="ChEBI" id="CHEBI:57783"/>
        <dbReference type="ChEBI" id="CHEBI:58349"/>
        <dbReference type="ChEBI" id="CHEBI:78453"/>
        <dbReference type="ChEBI" id="CHEBI:78454"/>
    </reaction>
    <physiologicalReaction direction="left-to-right" evidence="27">
        <dbReference type="Rhea" id="RHEA:41813"/>
    </physiologicalReaction>
</comment>
<dbReference type="Gene3D" id="3.40.47.10">
    <property type="match status" value="1"/>
</dbReference>
<evidence type="ECO:0000256" key="39">
    <source>
        <dbReference type="ARBA" id="ARBA00048650"/>
    </source>
</evidence>
<gene>
    <name evidence="57" type="ORF">DXZ20_05020</name>
</gene>
<comment type="catalytic activity">
    <reaction evidence="45">
        <text>(2E)-tetradecenoyl-[ACP] + NADPH + H(+) = tetradecanoyl-[ACP] + NADP(+)</text>
        <dbReference type="Rhea" id="RHEA:41896"/>
        <dbReference type="Rhea" id="RHEA-COMP:9647"/>
        <dbReference type="Rhea" id="RHEA-COMP:9648"/>
        <dbReference type="ChEBI" id="CHEBI:15378"/>
        <dbReference type="ChEBI" id="CHEBI:57783"/>
        <dbReference type="ChEBI" id="CHEBI:58349"/>
        <dbReference type="ChEBI" id="CHEBI:78475"/>
        <dbReference type="ChEBI" id="CHEBI:78477"/>
    </reaction>
    <physiologicalReaction direction="left-to-right" evidence="45">
        <dbReference type="Rhea" id="RHEA:41897"/>
    </physiologicalReaction>
</comment>
<comment type="catalytic activity">
    <reaction evidence="30">
        <text>(2E)-hexenoyl-[ACP] + NADPH + H(+) = hexanoyl-[ACP] + NADP(+)</text>
        <dbReference type="Rhea" id="RHEA:41832"/>
        <dbReference type="Rhea" id="RHEA-COMP:9631"/>
        <dbReference type="Rhea" id="RHEA-COMP:9632"/>
        <dbReference type="ChEBI" id="CHEBI:15378"/>
        <dbReference type="ChEBI" id="CHEBI:57783"/>
        <dbReference type="ChEBI" id="CHEBI:58349"/>
        <dbReference type="ChEBI" id="CHEBI:78458"/>
        <dbReference type="ChEBI" id="CHEBI:78459"/>
    </reaction>
    <physiologicalReaction direction="left-to-right" evidence="30">
        <dbReference type="Rhea" id="RHEA:41833"/>
    </physiologicalReaction>
</comment>
<dbReference type="Pfam" id="PF00550">
    <property type="entry name" value="PP-binding"/>
    <property type="match status" value="2"/>
</dbReference>
<sequence length="3340" mass="368722">MNTHQGICNRLLWMQDAYQLHPDDRVLQKTPFSFDVSIWEIFWPLITGARLVVARPGGHQDSGYLVRTIAQEQITTLHFVPSMLQIFLDEKNLTRCACLKRVICSGEALPFALQERFFSCLDADLHNLYGPTEAAIDVTFWCCQRGTSDNVVPIGHPIANTQIYILDPQQQPVSIGDVGELYIGGMGLARGYLNRPDLTAKRFIANPFSHHPKARLYRTGDLARYRPDGAIEYIGRLDNQVKIRGFRIELGEIEATCHQYLAVKAAVVTAREETPGDQRLVAYIVAKDQADLDLQNEQLSQWQTVIDATYHALGQSSDPTLNLAGWNDSYTGQPIPAPEMRDWVEQTVARISAHQPRRVLEIGCGTGMLLLRIAPRCEHYYGIDLSQAALDFIDQQVQGTSWQDKITLTQATANQLNQLETEGLDTVILNSVLQFFPTVDYLVAVLEQAAQKVTEGGVIFVGDVRNYEWLKAFHTDIQLSKAPDSLPWEQLQQRIKKSLNADTDLTITPEFFLALQQQIPQVSHVDIQLKRGQAQNELTRFRYDVVLHIGKQQQTGLPITWLDWHADKQSPPLDVATVRQWLQTQQSDLLGIRNVLNPRLSHPFQALRWLDGETSSGISTVKDLRQSLQSQPESGMNPEVWWELAEELAYTIYLTPSGCNAQDCYNVVFQKEGQSNGPLLDYLGTNVDSRPWATYSNNPLRSQLTGKLETKLRQYLQEQLPDYMVPSAFVLLDKMPLTPNGKIDRRALPAPDRQRRELETELVFPQSKLEQDIAQVWQTVLQLDVVGIHDNFFDLGGNSLLLNQIYSQLADHHGGILSMVTLFQYPTISALAKYLEQALQQQPSPAKQPSRSSLKSRQTHGGTSDIAIIGMAGRFPGANNLEEFWQNLRDGVESITFFADQDLDVNDADLIHRPNYVKAGAVLPEIDQFDAAFFGYSVREAELIDPQQRILLECAWEAFEHAGYTPETYPGLVGTYVGSGLNTYLLNNVHPNRGFSHHRTFLESATDLQVRLGNANFSLPTRIAYKLNLKGPSLNIQTACSTSLVSVHVACQSLLARECDLAVAGGVAITAPQQVGYLYEAGSIASPDGHCRAFDAEAEGTVFGNGAGIVILKRLQQALVDGDTIYAVIKGSAVNNDGALRIGYSAPGIEGQAAVIAEAQARAGVDADTITYVEAHGTATRLGDPIEVTALTQAFRQTSQRQHYCALGSVKTNIGHLAEAAGIAGLIKTILALKYKQIPGSLHFKHPNPEIDFAESPFYVNTHLTDWVTDKIPRRAGVSSFGMGGTNCHLILEEAPNLVTEPVKQNSLTPPLQRPWHLLAISAQTDTALRTLADQYIDYLASDAVGTLDNICFTANIGRQHWSHRLAIVASSISELRQQLLAFTAAPASTLPASTFKSSNSSGLKEPNPGNHIAFLFTGQGSQYVGMGRQLYETQPLFRETLDHCNNILRAYLDLDILNILYPDIVEEGLAQGQPLQSDSLSSPLSLSPSPLDQTIYTQPVLFAIEYALFKLWQSWGIQPQVVMGHSVGEYVAACVAGVFSLEDGLKLIAARGRLMQALPANGAMVATIAAEHKVREDIAAAGVTVAIAAVNGPESVVFSGQHDAVHAVAARLEAQGIKVKPLAVSHPFHSALIEPMLEDFKQVLQEIQFSLPQIQLISNVTGTLVTEEVTTANYWCRHARETVQFAKGIEHLRRQGINLFIEIGPKPTLLGMARLCYSNSPPHCPPLWLSSLHPSKNDWQQLLTSLATLYQQGLAVDWSGVDRGDDRRRLPLPTYPFQRERYWIEVKPQTPTPPIVSNPDSALSPKQIQQSHPLLGCPVPLAGSQELRFQADLHPDLPAWLQDHRIFETPLLPATGYIEMALAAGAIALESQSLTLKDINFKQALILPETAHQVVQTVLTPEKSTYRLEIYSLHQSSWTLHATGQVLSSKPGNEIGVTLPDLVTLQSQCNRPIARETLYDRFDQQQMHYGPSFQVITHLWLTDNLALGQIELGDLEARDLANYHLHPIILDACLQVLDLLLLTDHIPGKTYVPVGIDRLQVYGRATQETWAFAQLQPLERNSAGAEIRANFGLYSPDGQPIAWLEGVRLHPVEHRQIQRQATTSTPTWQDWWYSVEWQCKPRANAAHSARSTPQHWLIYADNQGIGEKLAVLLEHQGHDCTLVFQSETGHPQSHEQPLTTRPLTGVIQLWSLNWPSLPHQDSSDSSATYLEQATQASCQATLHLVQTLVKTYRELPKLWLVTRGTQAVISNEPVPGLAQAPLWGTAKTIALEHPGLNCCLMDLEAAAVDIDHDIRQLWAEINPSSDTSQPEPHIAFRQAKRYVARLKHYVPGNSHLSDNDRPPTESCQLDISERGNLDQLYLVPVAVPQPQAGEIAIAVQATGLNFRDVLNALGLYPGNPPLGSECAGYVVALGAGVTTFKVGDPVLAIAQNSFASYVTTPAELAIAKPTHHSFADAATLPAAFLTAYWCLHHQAHIAQGDRVLVHSVAGGVGQAILQLAQQAGAEVFGTASPAKWSVLQAQGLTPMMNSRTLEFADQVMAKTDGQGVDLVINTLTGDGFIAKSLEIVAPNGCFLELSKRNIWSAEQVAQVRPDIHYEIVDLAEVFAQQPALIQQMLQTLMADFAAGSLQPLPKTLFPLQQATDAFRYMQQAKHIGKVVVTQTPGNGAAIAPVKSATGEMCIDCDRTYLIAGGLGALGLQVAGWLIEKGAKYLILLGRSEPSPAIQQKIQAWQAQGITIDVAQVDLTNIKQVASLLTRIDQDAPPLAGIFHTAAVLDDSVITQQSWEMFERVLGPKVQGAWHLHRLTQTQPLDYFVLFSSTASLLGSAGQANYCAANAFLDSLAAYRRSCGLPATSINWGPWSEIGLAIHTPQLLQRLAQAGMGSIRPTQGIQILEQVLKEQPSQVGIMPMDWPKFQQQTVSTSPFLNDILDKDILEKTQPNQLQHLSSDQLQAQLLSLSPAARIQHLMENVRSQVAHILGIRDSENISPEQRLISLGLDSLMAIELNNRLQARLGCTLSSTVLFDYPTLEKLVQHLDAELAAKFNLEALPIATDKSFHSTLVPIQSNGTRPPLYFVPGILGNVFYLECLAHYLGADQPVYGLRSLGLDEDLTPYTTIETIAAHHLQAIQQVQPQGPYKLGGHSFGGKVAFEIARQLHQQGQSVSQLALLDIPAGITNQTQAVKSWNQADYIAYLGYEWGSSLGQNLHISSEQLQTLSLPQQIEYLQQMLKDSGQLYTYDQLSRILQVYQANTQATIHYDPSIPEHSDLISTVLFRAKEASPMPEFLPDRHQTQLDPTWGWQQCLKQLDYKLVPGNHFTMLKVPNVQYLATQLSAWLTT</sequence>
<comment type="catalytic activity">
    <reaction evidence="33">
        <text>hexadecanoyl-[ACP] + malonyl-[ACP] + H(+) = 3-oxooctadecanoyl-[ACP] + holo-[ACP] + CO2</text>
        <dbReference type="Rhea" id="RHEA:41916"/>
        <dbReference type="Rhea" id="RHEA-COMP:9623"/>
        <dbReference type="Rhea" id="RHEA-COMP:9652"/>
        <dbReference type="Rhea" id="RHEA-COMP:9653"/>
        <dbReference type="Rhea" id="RHEA-COMP:9685"/>
        <dbReference type="ChEBI" id="CHEBI:15378"/>
        <dbReference type="ChEBI" id="CHEBI:16526"/>
        <dbReference type="ChEBI" id="CHEBI:64479"/>
        <dbReference type="ChEBI" id="CHEBI:78449"/>
        <dbReference type="ChEBI" id="CHEBI:78483"/>
        <dbReference type="ChEBI" id="CHEBI:78487"/>
    </reaction>
    <physiologicalReaction direction="left-to-right" evidence="33">
        <dbReference type="Rhea" id="RHEA:41917"/>
    </physiologicalReaction>
</comment>
<evidence type="ECO:0000256" key="48">
    <source>
        <dbReference type="ARBA" id="ARBA00049422"/>
    </source>
</evidence>
<dbReference type="CDD" id="cd02440">
    <property type="entry name" value="AdoMet_MTases"/>
    <property type="match status" value="1"/>
</dbReference>
<dbReference type="GO" id="GO:0141148">
    <property type="term" value="F:enoyl-[acyl-carrier-protein] reductase (NADPH) activity"/>
    <property type="evidence" value="ECO:0007669"/>
    <property type="project" value="UniProtKB-EC"/>
</dbReference>
<dbReference type="SUPFAM" id="SSF53474">
    <property type="entry name" value="alpha/beta-Hydrolases"/>
    <property type="match status" value="1"/>
</dbReference>
<dbReference type="InterPro" id="IPR029063">
    <property type="entry name" value="SAM-dependent_MTases_sf"/>
</dbReference>
<dbReference type="Pfam" id="PF00975">
    <property type="entry name" value="Thioesterase"/>
    <property type="match status" value="1"/>
</dbReference>
<feature type="region of interest" description="C-terminal hotdog fold" evidence="52">
    <location>
        <begin position="1951"/>
        <end position="2099"/>
    </location>
</feature>
<comment type="catalytic activity">
    <reaction evidence="44">
        <text>decanoyl-[ACP] + malonyl-[ACP] + H(+) = 3-oxododecanoyl-[ACP] + holo-[ACP] + CO2</text>
        <dbReference type="Rhea" id="RHEA:41868"/>
        <dbReference type="Rhea" id="RHEA-COMP:9623"/>
        <dbReference type="Rhea" id="RHEA-COMP:9640"/>
        <dbReference type="Rhea" id="RHEA-COMP:9641"/>
        <dbReference type="Rhea" id="RHEA-COMP:9685"/>
        <dbReference type="ChEBI" id="CHEBI:15378"/>
        <dbReference type="ChEBI" id="CHEBI:16526"/>
        <dbReference type="ChEBI" id="CHEBI:64479"/>
        <dbReference type="ChEBI" id="CHEBI:78449"/>
        <dbReference type="ChEBI" id="CHEBI:78468"/>
        <dbReference type="ChEBI" id="CHEBI:78469"/>
    </reaction>
    <physiologicalReaction direction="left-to-right" evidence="44">
        <dbReference type="Rhea" id="RHEA:41869"/>
    </physiologicalReaction>
</comment>
<feature type="domain" description="Carrier" evidence="54">
    <location>
        <begin position="764"/>
        <end position="839"/>
    </location>
</feature>
<evidence type="ECO:0000256" key="17">
    <source>
        <dbReference type="ARBA" id="ARBA00023398"/>
    </source>
</evidence>
<comment type="catalytic activity">
    <reaction evidence="41">
        <text>hexadecanoyl-[ACP] + H2O = hexadecanoate + holo-[ACP] + H(+)</text>
        <dbReference type="Rhea" id="RHEA:41932"/>
        <dbReference type="Rhea" id="RHEA-COMP:9652"/>
        <dbReference type="Rhea" id="RHEA-COMP:9685"/>
        <dbReference type="ChEBI" id="CHEBI:7896"/>
        <dbReference type="ChEBI" id="CHEBI:15377"/>
        <dbReference type="ChEBI" id="CHEBI:15378"/>
        <dbReference type="ChEBI" id="CHEBI:64479"/>
        <dbReference type="ChEBI" id="CHEBI:78483"/>
        <dbReference type="EC" id="3.1.2.14"/>
    </reaction>
    <physiologicalReaction direction="left-to-right" evidence="41">
        <dbReference type="Rhea" id="RHEA:41933"/>
    </physiologicalReaction>
</comment>
<evidence type="ECO:0000256" key="28">
    <source>
        <dbReference type="ARBA" id="ARBA00047578"/>
    </source>
</evidence>
<dbReference type="Proteomes" id="UP000481033">
    <property type="component" value="Unassembled WGS sequence"/>
</dbReference>
<evidence type="ECO:0000256" key="8">
    <source>
        <dbReference type="ARBA" id="ARBA00022898"/>
    </source>
</evidence>
<dbReference type="SUPFAM" id="SSF47336">
    <property type="entry name" value="ACP-like"/>
    <property type="match status" value="2"/>
</dbReference>
<comment type="catalytic activity">
    <reaction evidence="20">
        <text>(3R)-hydroxybutanoyl-[ACP] = (2E)-butenoyl-[ACP] + H2O</text>
        <dbReference type="Rhea" id="RHEA:41808"/>
        <dbReference type="Rhea" id="RHEA-COMP:9626"/>
        <dbReference type="Rhea" id="RHEA-COMP:9627"/>
        <dbReference type="ChEBI" id="CHEBI:15377"/>
        <dbReference type="ChEBI" id="CHEBI:78451"/>
        <dbReference type="ChEBI" id="CHEBI:78453"/>
    </reaction>
    <physiologicalReaction direction="left-to-right" evidence="20">
        <dbReference type="Rhea" id="RHEA:41809"/>
    </physiologicalReaction>
</comment>
<dbReference type="SUPFAM" id="SSF53335">
    <property type="entry name" value="S-adenosyl-L-methionine-dependent methyltransferases"/>
    <property type="match status" value="1"/>
</dbReference>
<evidence type="ECO:0000256" key="46">
    <source>
        <dbReference type="ARBA" id="ARBA00049263"/>
    </source>
</evidence>
<dbReference type="InterPro" id="IPR049552">
    <property type="entry name" value="PKS_DH_N"/>
</dbReference>
<dbReference type="SMART" id="SM00823">
    <property type="entry name" value="PKS_PP"/>
    <property type="match status" value="2"/>
</dbReference>
<evidence type="ECO:0000256" key="27">
    <source>
        <dbReference type="ARBA" id="ARBA00047500"/>
    </source>
</evidence>
<dbReference type="Pfam" id="PF08242">
    <property type="entry name" value="Methyltransf_12"/>
    <property type="match status" value="1"/>
</dbReference>
<dbReference type="Pfam" id="PF00501">
    <property type="entry name" value="AMP-binding"/>
    <property type="match status" value="1"/>
</dbReference>
<evidence type="ECO:0000259" key="56">
    <source>
        <dbReference type="PROSITE" id="PS52019"/>
    </source>
</evidence>
<evidence type="ECO:0000256" key="44">
    <source>
        <dbReference type="ARBA" id="ARBA00049109"/>
    </source>
</evidence>
<feature type="active site" description="Proton donor; for dehydratase activity" evidence="52">
    <location>
        <position position="2012"/>
    </location>
</feature>
<evidence type="ECO:0000256" key="15">
    <source>
        <dbReference type="ARBA" id="ARBA00023388"/>
    </source>
</evidence>
<evidence type="ECO:0000256" key="41">
    <source>
        <dbReference type="ARBA" id="ARBA00048704"/>
    </source>
</evidence>
<dbReference type="InterPro" id="IPR009081">
    <property type="entry name" value="PP-bd_ACP"/>
</dbReference>
<dbReference type="InterPro" id="IPR020843">
    <property type="entry name" value="ER"/>
</dbReference>
<comment type="catalytic activity">
    <reaction evidence="49">
        <text>butanoyl-[ACP] + malonyl-[ACP] + H(+) = 3-oxohexanoyl-[ACP] + holo-[ACP] + CO2</text>
        <dbReference type="Rhea" id="RHEA:41820"/>
        <dbReference type="Rhea" id="RHEA-COMP:9623"/>
        <dbReference type="Rhea" id="RHEA-COMP:9628"/>
        <dbReference type="Rhea" id="RHEA-COMP:9629"/>
        <dbReference type="Rhea" id="RHEA-COMP:9685"/>
        <dbReference type="ChEBI" id="CHEBI:15378"/>
        <dbReference type="ChEBI" id="CHEBI:16526"/>
        <dbReference type="ChEBI" id="CHEBI:64479"/>
        <dbReference type="ChEBI" id="CHEBI:78449"/>
        <dbReference type="ChEBI" id="CHEBI:78454"/>
        <dbReference type="ChEBI" id="CHEBI:78456"/>
    </reaction>
    <physiologicalReaction direction="left-to-right" evidence="49">
        <dbReference type="Rhea" id="RHEA:41821"/>
    </physiologicalReaction>
</comment>
<dbReference type="Gene3D" id="3.10.129.120">
    <property type="match status" value="1"/>
</dbReference>
<dbReference type="InterPro" id="IPR014031">
    <property type="entry name" value="Ketoacyl_synth_C"/>
</dbReference>
<dbReference type="InterPro" id="IPR049900">
    <property type="entry name" value="PKS_mFAS_DH"/>
</dbReference>
<dbReference type="CDD" id="cd08955">
    <property type="entry name" value="KR_2_FAS_SDR_x"/>
    <property type="match status" value="1"/>
</dbReference>
<dbReference type="InterPro" id="IPR016035">
    <property type="entry name" value="Acyl_Trfase/lysoPLipase"/>
</dbReference>
<feature type="region of interest" description="N-terminal hotdog fold" evidence="52">
    <location>
        <begin position="1813"/>
        <end position="1934"/>
    </location>
</feature>
<dbReference type="GO" id="GO:0004313">
    <property type="term" value="F:[acyl-carrier-protein] S-acetyltransferase activity"/>
    <property type="evidence" value="ECO:0007669"/>
    <property type="project" value="UniProtKB-EC"/>
</dbReference>
<evidence type="ECO:0000256" key="45">
    <source>
        <dbReference type="ARBA" id="ARBA00049171"/>
    </source>
</evidence>
<dbReference type="SUPFAM" id="SSF52151">
    <property type="entry name" value="FabD/lysophospholipase-like"/>
    <property type="match status" value="1"/>
</dbReference>
<dbReference type="InterPro" id="IPR001031">
    <property type="entry name" value="Thioesterase"/>
</dbReference>
<evidence type="ECO:0000256" key="38">
    <source>
        <dbReference type="ARBA" id="ARBA00048571"/>
    </source>
</evidence>
<dbReference type="PANTHER" id="PTHR43775:SF51">
    <property type="entry name" value="INACTIVE PHENOLPHTHIOCEROL SYNTHESIS POLYKETIDE SYNTHASE TYPE I PKS1-RELATED"/>
    <property type="match status" value="1"/>
</dbReference>
<feature type="domain" description="Carrier" evidence="54">
    <location>
        <begin position="2967"/>
        <end position="3042"/>
    </location>
</feature>
<comment type="catalytic activity">
    <reaction evidence="50">
        <text>(2E)-decenoyl-[ACP] + NADPH + H(+) = decanoyl-[ACP] + NADP(+)</text>
        <dbReference type="Rhea" id="RHEA:41864"/>
        <dbReference type="Rhea" id="RHEA-COMP:9639"/>
        <dbReference type="Rhea" id="RHEA-COMP:9640"/>
        <dbReference type="ChEBI" id="CHEBI:15378"/>
        <dbReference type="ChEBI" id="CHEBI:57783"/>
        <dbReference type="ChEBI" id="CHEBI:58349"/>
        <dbReference type="ChEBI" id="CHEBI:78467"/>
        <dbReference type="ChEBI" id="CHEBI:78468"/>
    </reaction>
    <physiologicalReaction direction="left-to-right" evidence="50">
        <dbReference type="Rhea" id="RHEA:41865"/>
    </physiologicalReaction>
</comment>
<keyword evidence="11" id="KW-0012">Acyltransferase</keyword>
<evidence type="ECO:0000256" key="30">
    <source>
        <dbReference type="ARBA" id="ARBA00047897"/>
    </source>
</evidence>
<dbReference type="InterPro" id="IPR036291">
    <property type="entry name" value="NAD(P)-bd_dom_sf"/>
</dbReference>
<dbReference type="FunFam" id="3.40.50.980:FF:000002">
    <property type="entry name" value="Enterobactin synthetase component F"/>
    <property type="match status" value="1"/>
</dbReference>
<reference evidence="57 58" key="1">
    <citation type="journal article" date="2020" name="Microb. Ecol.">
        <title>Ecogenomics of the Marine Benthic Filamentous Cyanobacterium Adonisia.</title>
        <authorList>
            <person name="Walter J.M."/>
            <person name="Coutinho F.H."/>
            <person name="Leomil L."/>
            <person name="Hargreaves P.I."/>
            <person name="Campeao M.E."/>
            <person name="Vieira V.V."/>
            <person name="Silva B.S."/>
            <person name="Fistarol G.O."/>
            <person name="Salomon P.S."/>
            <person name="Sawabe T."/>
            <person name="Mino S."/>
            <person name="Hosokawa M."/>
            <person name="Miyashita H."/>
            <person name="Maruyama F."/>
            <person name="van Verk M.C."/>
            <person name="Dutilh B.E."/>
            <person name="Thompson C.C."/>
            <person name="Thompson F.L."/>
        </authorList>
    </citation>
    <scope>NUCLEOTIDE SEQUENCE [LARGE SCALE GENOMIC DNA]</scope>
    <source>
        <strain evidence="57 58">CCMR0081</strain>
    </source>
</reference>
<evidence type="ECO:0000256" key="5">
    <source>
        <dbReference type="ARBA" id="ARBA00022799"/>
    </source>
</evidence>
<protein>
    <submittedName>
        <fullName evidence="57">SDR family NAD(P)-dependent oxidoreductase</fullName>
    </submittedName>
</protein>
<dbReference type="SMART" id="SM00822">
    <property type="entry name" value="PKS_KR"/>
    <property type="match status" value="1"/>
</dbReference>
<comment type="catalytic activity">
    <reaction evidence="51">
        <text>octanoyl-[ACP] + malonyl-[ACP] + H(+) = 3-oxodecanoyl-[ACP] + holo-[ACP] + CO2</text>
        <dbReference type="Rhea" id="RHEA:41852"/>
        <dbReference type="Rhea" id="RHEA-COMP:9623"/>
        <dbReference type="Rhea" id="RHEA-COMP:9636"/>
        <dbReference type="Rhea" id="RHEA-COMP:9637"/>
        <dbReference type="Rhea" id="RHEA-COMP:9685"/>
        <dbReference type="ChEBI" id="CHEBI:15378"/>
        <dbReference type="ChEBI" id="CHEBI:16526"/>
        <dbReference type="ChEBI" id="CHEBI:64479"/>
        <dbReference type="ChEBI" id="CHEBI:78449"/>
        <dbReference type="ChEBI" id="CHEBI:78463"/>
        <dbReference type="ChEBI" id="CHEBI:78464"/>
    </reaction>
    <physiologicalReaction direction="left-to-right" evidence="51">
        <dbReference type="Rhea" id="RHEA:41853"/>
    </physiologicalReaction>
</comment>
<evidence type="ECO:0000256" key="11">
    <source>
        <dbReference type="ARBA" id="ARBA00023315"/>
    </source>
</evidence>
<dbReference type="InterPro" id="IPR020807">
    <property type="entry name" value="PKS_DH"/>
</dbReference>
<feature type="region of interest" description="Disordered" evidence="53">
    <location>
        <begin position="841"/>
        <end position="861"/>
    </location>
</feature>
<dbReference type="SUPFAM" id="SSF55048">
    <property type="entry name" value="Probable ACP-binding domain of malonyl-CoA ACP transacylase"/>
    <property type="match status" value="1"/>
</dbReference>
<evidence type="ECO:0000256" key="23">
    <source>
        <dbReference type="ARBA" id="ARBA00047394"/>
    </source>
</evidence>
<evidence type="ECO:0000259" key="55">
    <source>
        <dbReference type="PROSITE" id="PS52004"/>
    </source>
</evidence>
<comment type="catalytic activity">
    <reaction evidence="23">
        <text>hexanoyl-[ACP] + malonyl-[ACP] + H(+) = 3-oxooctanoyl-[ACP] + holo-[ACP] + CO2</text>
        <dbReference type="Rhea" id="RHEA:41836"/>
        <dbReference type="Rhea" id="RHEA-COMP:9623"/>
        <dbReference type="Rhea" id="RHEA-COMP:9632"/>
        <dbReference type="Rhea" id="RHEA-COMP:9633"/>
        <dbReference type="Rhea" id="RHEA-COMP:9685"/>
        <dbReference type="ChEBI" id="CHEBI:15378"/>
        <dbReference type="ChEBI" id="CHEBI:16526"/>
        <dbReference type="ChEBI" id="CHEBI:64479"/>
        <dbReference type="ChEBI" id="CHEBI:78449"/>
        <dbReference type="ChEBI" id="CHEBI:78459"/>
        <dbReference type="ChEBI" id="CHEBI:78460"/>
    </reaction>
    <physiologicalReaction direction="left-to-right" evidence="23">
        <dbReference type="Rhea" id="RHEA:41837"/>
    </physiologicalReaction>
</comment>
<dbReference type="InterPro" id="IPR045851">
    <property type="entry name" value="AMP-bd_C_sf"/>
</dbReference>
<evidence type="ECO:0000256" key="22">
    <source>
        <dbReference type="ARBA" id="ARBA00047300"/>
    </source>
</evidence>
<dbReference type="Gene3D" id="3.40.50.1820">
    <property type="entry name" value="alpha/beta hydrolase"/>
    <property type="match status" value="1"/>
</dbReference>
<dbReference type="Gene3D" id="3.10.129.10">
    <property type="entry name" value="Hotdog Thioesterase"/>
    <property type="match status" value="1"/>
</dbReference>
<evidence type="ECO:0000256" key="25">
    <source>
        <dbReference type="ARBA" id="ARBA00047440"/>
    </source>
</evidence>
<keyword evidence="10" id="KW-0511">Multifunctional enzyme</keyword>
<dbReference type="InterPro" id="IPR050091">
    <property type="entry name" value="PKS_NRPS_Biosynth_Enz"/>
</dbReference>
<comment type="catalytic activity">
    <reaction evidence="14">
        <text>(3R)-hydroxyhexanoyl-[ACP] = (2E)-hexenoyl-[ACP] + H2O</text>
        <dbReference type="Rhea" id="RHEA:41828"/>
        <dbReference type="Rhea" id="RHEA-COMP:9630"/>
        <dbReference type="Rhea" id="RHEA-COMP:9631"/>
        <dbReference type="ChEBI" id="CHEBI:15377"/>
        <dbReference type="ChEBI" id="CHEBI:78457"/>
        <dbReference type="ChEBI" id="CHEBI:78458"/>
    </reaction>
    <physiologicalReaction direction="left-to-right" evidence="14">
        <dbReference type="Rhea" id="RHEA:41829"/>
    </physiologicalReaction>
</comment>
<dbReference type="Pfam" id="PF21089">
    <property type="entry name" value="PKS_DH_N"/>
    <property type="match status" value="1"/>
</dbReference>
<dbReference type="PROSITE" id="PS52019">
    <property type="entry name" value="PKS_MFAS_DH"/>
    <property type="match status" value="1"/>
</dbReference>
<dbReference type="FunFam" id="3.40.366.10:FF:000002">
    <property type="entry name" value="Probable polyketide synthase 2"/>
    <property type="match status" value="1"/>
</dbReference>
<evidence type="ECO:0000256" key="13">
    <source>
        <dbReference type="ARBA" id="ARBA00023351"/>
    </source>
</evidence>
<comment type="catalytic activity">
    <reaction evidence="39">
        <text>a 2,3-saturated acyl-[ACP] + NADP(+) = a (2E)-enoyl-[ACP] + NADPH + H(+)</text>
        <dbReference type="Rhea" id="RHEA:22564"/>
        <dbReference type="Rhea" id="RHEA-COMP:9925"/>
        <dbReference type="Rhea" id="RHEA-COMP:9926"/>
        <dbReference type="ChEBI" id="CHEBI:15378"/>
        <dbReference type="ChEBI" id="CHEBI:57783"/>
        <dbReference type="ChEBI" id="CHEBI:58349"/>
        <dbReference type="ChEBI" id="CHEBI:78784"/>
        <dbReference type="ChEBI" id="CHEBI:78785"/>
        <dbReference type="EC" id="1.3.1.39"/>
    </reaction>
    <physiologicalReaction direction="right-to-left" evidence="39">
        <dbReference type="Rhea" id="RHEA:22566"/>
    </physiologicalReaction>
</comment>
<dbReference type="PANTHER" id="PTHR43775">
    <property type="entry name" value="FATTY ACID SYNTHASE"/>
    <property type="match status" value="1"/>
</dbReference>
<evidence type="ECO:0000256" key="36">
    <source>
        <dbReference type="ARBA" id="ARBA00048420"/>
    </source>
</evidence>
<dbReference type="InterPro" id="IPR020802">
    <property type="entry name" value="TesA-like"/>
</dbReference>
<comment type="catalytic activity">
    <reaction evidence="26">
        <text>tetradecanoyl-[ACP] + malonyl-[ACP] + H(+) = 3-oxohexadecanoyl-[ACP] + holo-[ACP] + CO2</text>
        <dbReference type="Rhea" id="RHEA:41900"/>
        <dbReference type="Rhea" id="RHEA-COMP:9623"/>
        <dbReference type="Rhea" id="RHEA-COMP:9648"/>
        <dbReference type="Rhea" id="RHEA-COMP:9649"/>
        <dbReference type="Rhea" id="RHEA-COMP:9685"/>
        <dbReference type="ChEBI" id="CHEBI:15378"/>
        <dbReference type="ChEBI" id="CHEBI:16526"/>
        <dbReference type="ChEBI" id="CHEBI:64479"/>
        <dbReference type="ChEBI" id="CHEBI:78449"/>
        <dbReference type="ChEBI" id="CHEBI:78477"/>
        <dbReference type="ChEBI" id="CHEBI:78478"/>
    </reaction>
    <physiologicalReaction direction="left-to-right" evidence="26">
        <dbReference type="Rhea" id="RHEA:41901"/>
    </physiologicalReaction>
</comment>
<feature type="domain" description="PKS/mFAS DH" evidence="56">
    <location>
        <begin position="1813"/>
        <end position="2099"/>
    </location>
</feature>
<dbReference type="InterPro" id="IPR020806">
    <property type="entry name" value="PKS_PP-bd"/>
</dbReference>
<evidence type="ECO:0000256" key="20">
    <source>
        <dbReference type="ARBA" id="ARBA00023402"/>
    </source>
</evidence>
<comment type="catalytic activity">
    <reaction evidence="28">
        <text>dodecanoyl-[ACP] + malonyl-[ACP] + H(+) = 3-oxotetradecanoyl-[ACP] + holo-[ACP] + CO2</text>
        <dbReference type="Rhea" id="RHEA:41884"/>
        <dbReference type="Rhea" id="RHEA-COMP:9623"/>
        <dbReference type="Rhea" id="RHEA-COMP:9644"/>
        <dbReference type="Rhea" id="RHEA-COMP:9645"/>
        <dbReference type="Rhea" id="RHEA-COMP:9685"/>
        <dbReference type="ChEBI" id="CHEBI:15378"/>
        <dbReference type="ChEBI" id="CHEBI:16526"/>
        <dbReference type="ChEBI" id="CHEBI:64479"/>
        <dbReference type="ChEBI" id="CHEBI:65264"/>
        <dbReference type="ChEBI" id="CHEBI:78449"/>
        <dbReference type="ChEBI" id="CHEBI:78473"/>
    </reaction>
    <physiologicalReaction direction="left-to-right" evidence="28">
        <dbReference type="Rhea" id="RHEA:41885"/>
    </physiologicalReaction>
</comment>
<dbReference type="Pfam" id="PF08240">
    <property type="entry name" value="ADH_N"/>
    <property type="match status" value="1"/>
</dbReference>
<dbReference type="Gene3D" id="3.40.366.10">
    <property type="entry name" value="Malonyl-Coenzyme A Acyl Carrier Protein, domain 2"/>
    <property type="match status" value="1"/>
</dbReference>
<dbReference type="Pfam" id="PF08659">
    <property type="entry name" value="KR"/>
    <property type="match status" value="1"/>
</dbReference>
<comment type="catalytic activity">
    <reaction evidence="42">
        <text>3-oxotetradecanoyl-[ACP] + NADPH + H(+) = (3R)-hydroxytetradecanoyl-[ACP] + NADP(+)</text>
        <dbReference type="Rhea" id="RHEA:41888"/>
        <dbReference type="Rhea" id="RHEA-COMP:9645"/>
        <dbReference type="Rhea" id="RHEA-COMP:9646"/>
        <dbReference type="ChEBI" id="CHEBI:15378"/>
        <dbReference type="ChEBI" id="CHEBI:57783"/>
        <dbReference type="ChEBI" id="CHEBI:58349"/>
        <dbReference type="ChEBI" id="CHEBI:78473"/>
        <dbReference type="ChEBI" id="CHEBI:78474"/>
    </reaction>
    <physiologicalReaction direction="left-to-right" evidence="42">
        <dbReference type="Rhea" id="RHEA:41889"/>
    </physiologicalReaction>
</comment>
<evidence type="ECO:0000256" key="14">
    <source>
        <dbReference type="ARBA" id="ARBA00023373"/>
    </source>
</evidence>
<evidence type="ECO:0000256" key="40">
    <source>
        <dbReference type="ARBA" id="ARBA00048691"/>
    </source>
</evidence>
<comment type="catalytic activity">
    <reaction evidence="22">
        <text>3-oxooctadecanoyl-[ACP] + NADPH + H(+) = (3R)-hydroxyoctadecanoyl-[ACP] + NADP(+)</text>
        <dbReference type="Rhea" id="RHEA:41920"/>
        <dbReference type="Rhea" id="RHEA-COMP:9653"/>
        <dbReference type="Rhea" id="RHEA-COMP:9654"/>
        <dbReference type="ChEBI" id="CHEBI:15378"/>
        <dbReference type="ChEBI" id="CHEBI:57783"/>
        <dbReference type="ChEBI" id="CHEBI:58349"/>
        <dbReference type="ChEBI" id="CHEBI:78487"/>
        <dbReference type="ChEBI" id="CHEBI:78488"/>
    </reaction>
    <physiologicalReaction direction="left-to-right" evidence="22">
        <dbReference type="Rhea" id="RHEA:41921"/>
    </physiologicalReaction>
</comment>
<comment type="pathway">
    <text evidence="1">Lipid metabolism.</text>
</comment>
<dbReference type="InterPro" id="IPR011032">
    <property type="entry name" value="GroES-like_sf"/>
</dbReference>
<evidence type="ECO:0000256" key="16">
    <source>
        <dbReference type="ARBA" id="ARBA00023394"/>
    </source>
</evidence>
<keyword evidence="9" id="KW-0443">Lipid metabolism</keyword>
<name>A0A6M0RGM2_9CYAN</name>
<evidence type="ECO:0000256" key="24">
    <source>
        <dbReference type="ARBA" id="ARBA00047400"/>
    </source>
</evidence>
<accession>A0A6M0RGM2</accession>
<organism evidence="57 58">
    <name type="scientific">Adonisia turfae CCMR0081</name>
    <dbReference type="NCBI Taxonomy" id="2292702"/>
    <lineage>
        <taxon>Bacteria</taxon>
        <taxon>Bacillati</taxon>
        <taxon>Cyanobacteriota</taxon>
        <taxon>Adonisia</taxon>
        <taxon>Adonisia turfae</taxon>
    </lineage>
</organism>
<comment type="catalytic activity">
    <reaction evidence="36">
        <text>(2E)-octenoyl-[ACP] + NADPH + H(+) = octanoyl-[ACP] + NADP(+)</text>
        <dbReference type="Rhea" id="RHEA:41848"/>
        <dbReference type="Rhea" id="RHEA-COMP:9635"/>
        <dbReference type="Rhea" id="RHEA-COMP:9636"/>
        <dbReference type="ChEBI" id="CHEBI:15378"/>
        <dbReference type="ChEBI" id="CHEBI:57783"/>
        <dbReference type="ChEBI" id="CHEBI:58349"/>
        <dbReference type="ChEBI" id="CHEBI:78462"/>
        <dbReference type="ChEBI" id="CHEBI:78463"/>
    </reaction>
    <physiologicalReaction direction="left-to-right" evidence="36">
        <dbReference type="Rhea" id="RHEA:41849"/>
    </physiologicalReaction>
</comment>
<comment type="function">
    <text evidence="21">Fatty acid synthetase is a multifunctional enzyme that catalyzes the de novo biosynthesis of long-chain saturated fatty acids starting from acetyl-CoA and malonyl-CoA in the presence of NADPH. This multifunctional protein contains 7 catalytic activities and a site for the binding of the prosthetic group 4'-phosphopantetheine of the acyl carrier protein ([ACP]) domain.</text>
</comment>
<dbReference type="InterPro" id="IPR016036">
    <property type="entry name" value="Malonyl_transacylase_ACP-bd"/>
</dbReference>
<comment type="catalytic activity">
    <reaction evidence="25">
        <text>3-oxodecanoyl-[ACP] + NADPH + H(+) = (3R)-hydroxydecanoyl-[ACP] + NADP(+)</text>
        <dbReference type="Rhea" id="RHEA:41856"/>
        <dbReference type="Rhea" id="RHEA-COMP:9637"/>
        <dbReference type="Rhea" id="RHEA-COMP:9638"/>
        <dbReference type="ChEBI" id="CHEBI:15378"/>
        <dbReference type="ChEBI" id="CHEBI:57783"/>
        <dbReference type="ChEBI" id="CHEBI:58349"/>
        <dbReference type="ChEBI" id="CHEBI:78464"/>
        <dbReference type="ChEBI" id="CHEBI:78466"/>
    </reaction>
    <physiologicalReaction direction="left-to-right" evidence="25">
        <dbReference type="Rhea" id="RHEA:41857"/>
    </physiologicalReaction>
</comment>
<dbReference type="SMART" id="SM00825">
    <property type="entry name" value="PKS_KS"/>
    <property type="match status" value="1"/>
</dbReference>
<evidence type="ECO:0000256" key="49">
    <source>
        <dbReference type="ARBA" id="ARBA00049449"/>
    </source>
</evidence>
<dbReference type="InterPro" id="IPR036736">
    <property type="entry name" value="ACP-like_sf"/>
</dbReference>
<dbReference type="InterPro" id="IPR000873">
    <property type="entry name" value="AMP-dep_synth/lig_dom"/>
</dbReference>
<dbReference type="InterPro" id="IPR016039">
    <property type="entry name" value="Thiolase-like"/>
</dbReference>
<evidence type="ECO:0000256" key="29">
    <source>
        <dbReference type="ARBA" id="ARBA00047810"/>
    </source>
</evidence>
<keyword evidence="4" id="KW-0808">Transferase</keyword>
<evidence type="ECO:0000256" key="52">
    <source>
        <dbReference type="PROSITE-ProRule" id="PRU01363"/>
    </source>
</evidence>
<evidence type="ECO:0000256" key="34">
    <source>
        <dbReference type="ARBA" id="ARBA00048281"/>
    </source>
</evidence>
<dbReference type="CDD" id="cd00833">
    <property type="entry name" value="PKS"/>
    <property type="match status" value="1"/>
</dbReference>
<dbReference type="InterPro" id="IPR013154">
    <property type="entry name" value="ADH-like_N"/>
</dbReference>
<comment type="catalytic activity">
    <reaction evidence="17">
        <text>(3R)-hydroxytetradecanoyl-[ACP] = (2E)-tetradecenoyl-[ACP] + H2O</text>
        <dbReference type="Rhea" id="RHEA:41892"/>
        <dbReference type="Rhea" id="RHEA-COMP:9646"/>
        <dbReference type="Rhea" id="RHEA-COMP:9647"/>
        <dbReference type="ChEBI" id="CHEBI:15377"/>
        <dbReference type="ChEBI" id="CHEBI:78474"/>
        <dbReference type="ChEBI" id="CHEBI:78475"/>
    </reaction>
    <physiologicalReaction direction="left-to-right" evidence="17">
        <dbReference type="Rhea" id="RHEA:41893"/>
    </physiologicalReaction>
</comment>
<evidence type="ECO:0000256" key="53">
    <source>
        <dbReference type="SAM" id="MobiDB-lite"/>
    </source>
</evidence>
<evidence type="ECO:0000256" key="50">
    <source>
        <dbReference type="ARBA" id="ARBA00049521"/>
    </source>
</evidence>
<dbReference type="SMART" id="SM01294">
    <property type="entry name" value="PKS_PP_betabranch"/>
    <property type="match status" value="1"/>
</dbReference>
<keyword evidence="58" id="KW-1185">Reference proteome</keyword>
<dbReference type="GO" id="GO:0016297">
    <property type="term" value="F:fatty acyl-[ACP] hydrolase activity"/>
    <property type="evidence" value="ECO:0007669"/>
    <property type="project" value="UniProtKB-EC"/>
</dbReference>